<evidence type="ECO:0000313" key="3">
    <source>
        <dbReference type="EMBL" id="MFD1456719.1"/>
    </source>
</evidence>
<feature type="compositionally biased region" description="Polar residues" evidence="1">
    <location>
        <begin position="29"/>
        <end position="46"/>
    </location>
</feature>
<protein>
    <recommendedName>
        <fullName evidence="5">Surface layer protein A domain-containing protein</fullName>
    </recommendedName>
</protein>
<keyword evidence="4" id="KW-1185">Reference proteome</keyword>
<evidence type="ECO:0008006" key="5">
    <source>
        <dbReference type="Google" id="ProtNLM"/>
    </source>
</evidence>
<keyword evidence="2" id="KW-0732">Signal</keyword>
<dbReference type="EMBL" id="JBHTOD010000020">
    <property type="protein sequence ID" value="MFD1456719.1"/>
    <property type="molecule type" value="Genomic_DNA"/>
</dbReference>
<feature type="signal peptide" evidence="2">
    <location>
        <begin position="1"/>
        <end position="25"/>
    </location>
</feature>
<gene>
    <name evidence="3" type="ORF">ACFQ44_13760</name>
</gene>
<dbReference type="RefSeq" id="WP_382404860.1">
    <property type="nucleotide sequence ID" value="NZ_JBHTOD010000020.1"/>
</dbReference>
<sequence>MKNLVKMSLSLVATTLFLGLTLAHASADQGPTNTSSDNNALTTEVSDSSKDSADINDTIINDGNANNNSQTAAISNDDTTPFSTFMVIGGSGLSWHLQSTKKFNNLTVSQFLTQLGGEYLHYGQDSLGNALIKKGVHGHAWYTASRYTAKNAGHVYLKVVTKAYSNSSRTHLTGTVEEQWKA</sequence>
<feature type="compositionally biased region" description="Polar residues" evidence="1">
    <location>
        <begin position="58"/>
        <end position="74"/>
    </location>
</feature>
<proteinExistence type="predicted"/>
<dbReference type="Proteomes" id="UP001597189">
    <property type="component" value="Unassembled WGS sequence"/>
</dbReference>
<evidence type="ECO:0000313" key="4">
    <source>
        <dbReference type="Proteomes" id="UP001597189"/>
    </source>
</evidence>
<evidence type="ECO:0000256" key="2">
    <source>
        <dbReference type="SAM" id="SignalP"/>
    </source>
</evidence>
<name>A0ABW4D711_9LACO</name>
<comment type="caution">
    <text evidence="3">The sequence shown here is derived from an EMBL/GenBank/DDBJ whole genome shotgun (WGS) entry which is preliminary data.</text>
</comment>
<reference evidence="4" key="1">
    <citation type="journal article" date="2019" name="Int. J. Syst. Evol. Microbiol.">
        <title>The Global Catalogue of Microorganisms (GCM) 10K type strain sequencing project: providing services to taxonomists for standard genome sequencing and annotation.</title>
        <authorList>
            <consortium name="The Broad Institute Genomics Platform"/>
            <consortium name="The Broad Institute Genome Sequencing Center for Infectious Disease"/>
            <person name="Wu L."/>
            <person name="Ma J."/>
        </authorList>
    </citation>
    <scope>NUCLEOTIDE SEQUENCE [LARGE SCALE GENOMIC DNA]</scope>
    <source>
        <strain evidence="4">CCM 8979</strain>
    </source>
</reference>
<organism evidence="3 4">
    <name type="scientific">Levilactobacillus lanxiensis</name>
    <dbReference type="NCBI Taxonomy" id="2799568"/>
    <lineage>
        <taxon>Bacteria</taxon>
        <taxon>Bacillati</taxon>
        <taxon>Bacillota</taxon>
        <taxon>Bacilli</taxon>
        <taxon>Lactobacillales</taxon>
        <taxon>Lactobacillaceae</taxon>
        <taxon>Levilactobacillus</taxon>
    </lineage>
</organism>
<feature type="region of interest" description="Disordered" evidence="1">
    <location>
        <begin position="27"/>
        <end position="74"/>
    </location>
</feature>
<accession>A0ABW4D711</accession>
<evidence type="ECO:0000256" key="1">
    <source>
        <dbReference type="SAM" id="MobiDB-lite"/>
    </source>
</evidence>
<feature type="chain" id="PRO_5046754560" description="Surface layer protein A domain-containing protein" evidence="2">
    <location>
        <begin position="26"/>
        <end position="182"/>
    </location>
</feature>